<evidence type="ECO:0000259" key="1">
    <source>
        <dbReference type="Pfam" id="PF13556"/>
    </source>
</evidence>
<dbReference type="PANTHER" id="PTHR33744:SF1">
    <property type="entry name" value="DNA-BINDING TRANSCRIPTIONAL ACTIVATOR ADER"/>
    <property type="match status" value="1"/>
</dbReference>
<dbReference type="PANTHER" id="PTHR33744">
    <property type="entry name" value="CARBOHYDRATE DIACID REGULATOR"/>
    <property type="match status" value="1"/>
</dbReference>
<dbReference type="AlphaFoldDB" id="A0A0N9ICT1"/>
<accession>A0A0N9ICT1</accession>
<proteinExistence type="predicted"/>
<dbReference type="InterPro" id="IPR025751">
    <property type="entry name" value="RsbRD_N_dom"/>
</dbReference>
<evidence type="ECO:0000259" key="2">
    <source>
        <dbReference type="Pfam" id="PF14361"/>
    </source>
</evidence>
<gene>
    <name evidence="3" type="ORF">AOZ06_44930</name>
</gene>
<dbReference type="InterPro" id="IPR042070">
    <property type="entry name" value="PucR_C-HTH_sf"/>
</dbReference>
<feature type="domain" description="PucR C-terminal helix-turn-helix" evidence="1">
    <location>
        <begin position="291"/>
        <end position="335"/>
    </location>
</feature>
<dbReference type="Pfam" id="PF14361">
    <property type="entry name" value="RsbRD_N"/>
    <property type="match status" value="1"/>
</dbReference>
<protein>
    <submittedName>
        <fullName evidence="3">Uncharacterized protein</fullName>
    </submittedName>
</protein>
<organism evidence="3 4">
    <name type="scientific">Kibdelosporangium phytohabitans</name>
    <dbReference type="NCBI Taxonomy" id="860235"/>
    <lineage>
        <taxon>Bacteria</taxon>
        <taxon>Bacillati</taxon>
        <taxon>Actinomycetota</taxon>
        <taxon>Actinomycetes</taxon>
        <taxon>Pseudonocardiales</taxon>
        <taxon>Pseudonocardiaceae</taxon>
        <taxon>Kibdelosporangium</taxon>
    </lineage>
</organism>
<dbReference type="InterPro" id="IPR051448">
    <property type="entry name" value="CdaR-like_regulators"/>
</dbReference>
<dbReference type="Proteomes" id="UP000063699">
    <property type="component" value="Chromosome"/>
</dbReference>
<dbReference type="Gene3D" id="1.10.10.2840">
    <property type="entry name" value="PucR C-terminal helix-turn-helix domain"/>
    <property type="match status" value="1"/>
</dbReference>
<dbReference type="KEGG" id="kphy:AOZ06_44930"/>
<feature type="domain" description="RsbT co-antagonist protein RsbRD N-terminal" evidence="2">
    <location>
        <begin position="8"/>
        <end position="141"/>
    </location>
</feature>
<evidence type="ECO:0000313" key="3">
    <source>
        <dbReference type="EMBL" id="ALG13059.1"/>
    </source>
</evidence>
<dbReference type="STRING" id="860235.AOZ06_44930"/>
<name>A0A0N9ICT1_9PSEU</name>
<evidence type="ECO:0000313" key="4">
    <source>
        <dbReference type="Proteomes" id="UP000063699"/>
    </source>
</evidence>
<dbReference type="EMBL" id="CP012752">
    <property type="protein sequence ID" value="ALG13059.1"/>
    <property type="molecule type" value="Genomic_DNA"/>
</dbReference>
<dbReference type="Pfam" id="PF13556">
    <property type="entry name" value="HTH_30"/>
    <property type="match status" value="1"/>
</dbReference>
<reference evidence="3 4" key="1">
    <citation type="submission" date="2015-07" db="EMBL/GenBank/DDBJ databases">
        <title>Genome sequencing of Kibdelosporangium phytohabitans.</title>
        <authorList>
            <person name="Qin S."/>
            <person name="Xing K."/>
        </authorList>
    </citation>
    <scope>NUCLEOTIDE SEQUENCE [LARGE SCALE GENOMIC DNA]</scope>
    <source>
        <strain evidence="3 4">KLBMP1111</strain>
    </source>
</reference>
<keyword evidence="4" id="KW-1185">Reference proteome</keyword>
<dbReference type="InterPro" id="IPR025736">
    <property type="entry name" value="PucR_C-HTH_dom"/>
</dbReference>
<sequence>MRAEPDTVEGVTAAARAKSALVGALPQQDVQRHIAALMAAVSSAYIDGVDLSDNIHVADRLAEDRALQGIPLGALLEGFQAGRQYVMHQIFERTASTGIEAGELFAGLMELDALANALQNRLVYVYRETELSLTRTTHAVRLQALRRLLHKGPTGNAAAVGLDPHRRYHCVIADVSAPREARQFEAALTTADGLCGMVDGYLCAVSGRLPEKELGILLVAAPAVPAAQLAGAYRLCQTALASARRRRLRGLQHLTSLALPLSVDTHPALGRMLAAEHLASLDGDDEFHRLLARTALTYLEHGGRTDLVAGALHVHPNTVKHRLRRMAELTSFDPAPNGNGSLAHALRWWWALQSWLAPVADKLQVDGEAESLEHRRRGVVVDPDHRGGL</sequence>